<sequence length="263" mass="30442">MLFISTPVGTSIILGLLIVSWWWIFFRKKKRRTIRFPDAWASILTNKVAFYRQLSAPDRIRFEENVLQFLDDVQITGVSIEVDDTDRLLVAASAVIPLFGFPGWRYRNLNEVLLYEGTFNQEYETQKGEDINTLGMVGEGSMNRMMILSKPALHQGFEDNQSKHNVGIHEFVHLLDKADGMIDGVPQMFLEQPYLIPWMKMMQKEIEAIKDGASDIPFYGSTNEAEFLSVVSEYFFQNPKQMEIKHPELYALFEKAFRYQSSS</sequence>
<dbReference type="GO" id="GO:0005829">
    <property type="term" value="C:cytosol"/>
    <property type="evidence" value="ECO:0007669"/>
    <property type="project" value="TreeGrafter"/>
</dbReference>
<keyword evidence="1" id="KW-0472">Membrane</keyword>
<dbReference type="Gene3D" id="1.10.472.150">
    <property type="entry name" value="Glucose-regulated metallo-peptidase M90, N-terminal domain"/>
    <property type="match status" value="1"/>
</dbReference>
<reference evidence="2 3" key="1">
    <citation type="submission" date="2020-10" db="EMBL/GenBank/DDBJ databases">
        <title>Connecting structure to function with the recovery of over 1000 high-quality activated sludge metagenome-assembled genomes encoding full-length rRNA genes using long-read sequencing.</title>
        <authorList>
            <person name="Singleton C.M."/>
            <person name="Petriglieri F."/>
            <person name="Kristensen J.M."/>
            <person name="Kirkegaard R.H."/>
            <person name="Michaelsen T.Y."/>
            <person name="Andersen M.H."/>
            <person name="Karst S.M."/>
            <person name="Dueholm M.S."/>
            <person name="Nielsen P.H."/>
            <person name="Albertsen M."/>
        </authorList>
    </citation>
    <scope>NUCLEOTIDE SEQUENCE [LARGE SCALE GENOMIC DNA]</scope>
    <source>
        <strain evidence="2">Ribe_18-Q3-R11-54_MAXAC.273</strain>
    </source>
</reference>
<accession>A0A9D7STY0</accession>
<evidence type="ECO:0000313" key="2">
    <source>
        <dbReference type="EMBL" id="MBK9982011.1"/>
    </source>
</evidence>
<dbReference type="InterPro" id="IPR042252">
    <property type="entry name" value="MtfA_N"/>
</dbReference>
<proteinExistence type="predicted"/>
<dbReference type="Proteomes" id="UP000808337">
    <property type="component" value="Unassembled WGS sequence"/>
</dbReference>
<feature type="transmembrane region" description="Helical" evidence="1">
    <location>
        <begin position="6"/>
        <end position="26"/>
    </location>
</feature>
<name>A0A9D7STY0_9BACT</name>
<evidence type="ECO:0000256" key="1">
    <source>
        <dbReference type="SAM" id="Phobius"/>
    </source>
</evidence>
<protein>
    <submittedName>
        <fullName evidence="2">Zinc-dependent peptidase</fullName>
    </submittedName>
</protein>
<organism evidence="2 3">
    <name type="scientific">Candidatus Opimibacter skivensis</name>
    <dbReference type="NCBI Taxonomy" id="2982028"/>
    <lineage>
        <taxon>Bacteria</taxon>
        <taxon>Pseudomonadati</taxon>
        <taxon>Bacteroidota</taxon>
        <taxon>Saprospiria</taxon>
        <taxon>Saprospirales</taxon>
        <taxon>Saprospiraceae</taxon>
        <taxon>Candidatus Opimibacter</taxon>
    </lineage>
</organism>
<dbReference type="AlphaFoldDB" id="A0A9D7STY0"/>
<dbReference type="GO" id="GO:0004177">
    <property type="term" value="F:aminopeptidase activity"/>
    <property type="evidence" value="ECO:0007669"/>
    <property type="project" value="TreeGrafter"/>
</dbReference>
<gene>
    <name evidence="2" type="ORF">IPP15_06215</name>
</gene>
<dbReference type="CDD" id="cd20169">
    <property type="entry name" value="Peptidase_M90_mtfA"/>
    <property type="match status" value="1"/>
</dbReference>
<dbReference type="EMBL" id="JADKGY010000001">
    <property type="protein sequence ID" value="MBK9982011.1"/>
    <property type="molecule type" value="Genomic_DNA"/>
</dbReference>
<evidence type="ECO:0000313" key="3">
    <source>
        <dbReference type="Proteomes" id="UP000808337"/>
    </source>
</evidence>
<dbReference type="PANTHER" id="PTHR30164:SF2">
    <property type="entry name" value="PROTEIN MTFA"/>
    <property type="match status" value="1"/>
</dbReference>
<dbReference type="InterPro" id="IPR010384">
    <property type="entry name" value="MtfA_fam"/>
</dbReference>
<dbReference type="GO" id="GO:0008237">
    <property type="term" value="F:metallopeptidase activity"/>
    <property type="evidence" value="ECO:0007669"/>
    <property type="project" value="InterPro"/>
</dbReference>
<dbReference type="PANTHER" id="PTHR30164">
    <property type="entry name" value="MTFA PEPTIDASE"/>
    <property type="match status" value="1"/>
</dbReference>
<dbReference type="Pfam" id="PF06167">
    <property type="entry name" value="Peptidase_M90"/>
    <property type="match status" value="1"/>
</dbReference>
<dbReference type="SUPFAM" id="SSF55486">
    <property type="entry name" value="Metalloproteases ('zincins'), catalytic domain"/>
    <property type="match status" value="1"/>
</dbReference>
<keyword evidence="1" id="KW-0812">Transmembrane</keyword>
<dbReference type="Gene3D" id="3.40.390.10">
    <property type="entry name" value="Collagenase (Catalytic Domain)"/>
    <property type="match status" value="1"/>
</dbReference>
<keyword evidence="1" id="KW-1133">Transmembrane helix</keyword>
<comment type="caution">
    <text evidence="2">The sequence shown here is derived from an EMBL/GenBank/DDBJ whole genome shotgun (WGS) entry which is preliminary data.</text>
</comment>
<dbReference type="InterPro" id="IPR024079">
    <property type="entry name" value="MetalloPept_cat_dom_sf"/>
</dbReference>